<proteinExistence type="predicted"/>
<protein>
    <recommendedName>
        <fullName evidence="3">Glutamyl-tRNA amidotransferase</fullName>
    </recommendedName>
</protein>
<evidence type="ECO:0000313" key="2">
    <source>
        <dbReference type="Proteomes" id="UP000178197"/>
    </source>
</evidence>
<dbReference type="InterPro" id="IPR042184">
    <property type="entry name" value="YqeY/Aim41_N"/>
</dbReference>
<name>A0A1F8FIT0_9BACT</name>
<accession>A0A1F8FIT0</accession>
<dbReference type="InterPro" id="IPR023168">
    <property type="entry name" value="GatB_Yqey_C_2"/>
</dbReference>
<organism evidence="1 2">
    <name type="scientific">Candidatus Yanofskybacteria bacterium RIFCSPHIGHO2_02_FULL_43_15c</name>
    <dbReference type="NCBI Taxonomy" id="1802679"/>
    <lineage>
        <taxon>Bacteria</taxon>
        <taxon>Candidatus Yanofskyibacteriota</taxon>
    </lineage>
</organism>
<sequence length="163" mass="18406">MLKQQLQKELTEALKTGNQLKRLVLGTLMTAVKNKELAKRRQIGKTTNDTKELEEKSQLTEEEVLEVISSEVKKRKDSIEQFQKGGRHDLVEKEKLEMEILAAYLPEQLSEEKIKNEVQHVIEELGATSPKEMGKVIGAVMAKLKGRADGTLVSKIVKEILVK</sequence>
<evidence type="ECO:0008006" key="3">
    <source>
        <dbReference type="Google" id="ProtNLM"/>
    </source>
</evidence>
<dbReference type="Gene3D" id="1.10.1510.10">
    <property type="entry name" value="Uncharacterised protein YqeY/AIM41 PF09424, N-terminal domain"/>
    <property type="match status" value="1"/>
</dbReference>
<dbReference type="Gene3D" id="1.10.10.410">
    <property type="match status" value="1"/>
</dbReference>
<gene>
    <name evidence="1" type="ORF">A3C71_00745</name>
</gene>
<dbReference type="EMBL" id="MGJT01000019">
    <property type="protein sequence ID" value="OGN12309.1"/>
    <property type="molecule type" value="Genomic_DNA"/>
</dbReference>
<evidence type="ECO:0000313" key="1">
    <source>
        <dbReference type="EMBL" id="OGN12309.1"/>
    </source>
</evidence>
<dbReference type="Proteomes" id="UP000178197">
    <property type="component" value="Unassembled WGS sequence"/>
</dbReference>
<dbReference type="Pfam" id="PF09424">
    <property type="entry name" value="YqeY"/>
    <property type="match status" value="1"/>
</dbReference>
<comment type="caution">
    <text evidence="1">The sequence shown here is derived from an EMBL/GenBank/DDBJ whole genome shotgun (WGS) entry which is preliminary data.</text>
</comment>
<dbReference type="PANTHER" id="PTHR28055">
    <property type="entry name" value="ALTERED INHERITANCE OF MITOCHONDRIA PROTEIN 41, MITOCHONDRIAL"/>
    <property type="match status" value="1"/>
</dbReference>
<reference evidence="1 2" key="1">
    <citation type="journal article" date="2016" name="Nat. Commun.">
        <title>Thousands of microbial genomes shed light on interconnected biogeochemical processes in an aquifer system.</title>
        <authorList>
            <person name="Anantharaman K."/>
            <person name="Brown C.T."/>
            <person name="Hug L.A."/>
            <person name="Sharon I."/>
            <person name="Castelle C.J."/>
            <person name="Probst A.J."/>
            <person name="Thomas B.C."/>
            <person name="Singh A."/>
            <person name="Wilkins M.J."/>
            <person name="Karaoz U."/>
            <person name="Brodie E.L."/>
            <person name="Williams K.H."/>
            <person name="Hubbard S.S."/>
            <person name="Banfield J.F."/>
        </authorList>
    </citation>
    <scope>NUCLEOTIDE SEQUENCE [LARGE SCALE GENOMIC DNA]</scope>
</reference>
<dbReference type="AlphaFoldDB" id="A0A1F8FIT0"/>
<dbReference type="SUPFAM" id="SSF89095">
    <property type="entry name" value="GatB/YqeY motif"/>
    <property type="match status" value="1"/>
</dbReference>
<dbReference type="GO" id="GO:0016884">
    <property type="term" value="F:carbon-nitrogen ligase activity, with glutamine as amido-N-donor"/>
    <property type="evidence" value="ECO:0007669"/>
    <property type="project" value="InterPro"/>
</dbReference>
<dbReference type="InterPro" id="IPR003789">
    <property type="entry name" value="Asn/Gln_tRNA_amidoTrase-B-like"/>
</dbReference>
<dbReference type="InterPro" id="IPR019004">
    <property type="entry name" value="YqeY/Aim41"/>
</dbReference>
<dbReference type="PANTHER" id="PTHR28055:SF1">
    <property type="entry name" value="ALTERED INHERITANCE OF MITOCHONDRIA PROTEIN 41, MITOCHONDRIAL"/>
    <property type="match status" value="1"/>
</dbReference>